<dbReference type="Proteomes" id="UP000887569">
    <property type="component" value="Unplaced"/>
</dbReference>
<dbReference type="WBParaSite" id="PgR012_g108_t01">
    <property type="protein sequence ID" value="PgR012_g108_t01"/>
    <property type="gene ID" value="PgR012_g108"/>
</dbReference>
<protein>
    <submittedName>
        <fullName evidence="3">Uncharacterized protein</fullName>
    </submittedName>
</protein>
<keyword evidence="1" id="KW-0175">Coiled coil</keyword>
<evidence type="ECO:0000256" key="1">
    <source>
        <dbReference type="SAM" id="Coils"/>
    </source>
</evidence>
<sequence>MNPVNNAWTNSLSRNNLMSRNANFDANNFANRMQNANFNRGGVNNLRPQRYGSSGSSSFGCNNSRWATGSGDINNNLLVNSSNSLNNLNNSLSINLSNLSQNLRNLNNISNDLSRNLNTLNNQRSSSVNNNNNSWFRETQWSATKDADNRNLHRMVNIANDNNADENQTSVGVFADATGTRIIIGNGTTGSLWEHINWPSSAQKRDTNAAR</sequence>
<keyword evidence="2" id="KW-1185">Reference proteome</keyword>
<evidence type="ECO:0000313" key="3">
    <source>
        <dbReference type="WBParaSite" id="PgR012_g108_t01"/>
    </source>
</evidence>
<organism evidence="2 3">
    <name type="scientific">Parascaris univalens</name>
    <name type="common">Nematode worm</name>
    <dbReference type="NCBI Taxonomy" id="6257"/>
    <lineage>
        <taxon>Eukaryota</taxon>
        <taxon>Metazoa</taxon>
        <taxon>Ecdysozoa</taxon>
        <taxon>Nematoda</taxon>
        <taxon>Chromadorea</taxon>
        <taxon>Rhabditida</taxon>
        <taxon>Spirurina</taxon>
        <taxon>Ascaridomorpha</taxon>
        <taxon>Ascaridoidea</taxon>
        <taxon>Ascarididae</taxon>
        <taxon>Parascaris</taxon>
    </lineage>
</organism>
<name>A0A915APX4_PARUN</name>
<proteinExistence type="predicted"/>
<reference evidence="3" key="1">
    <citation type="submission" date="2022-11" db="UniProtKB">
        <authorList>
            <consortium name="WormBaseParasite"/>
        </authorList>
    </citation>
    <scope>IDENTIFICATION</scope>
</reference>
<accession>A0A915APX4</accession>
<evidence type="ECO:0000313" key="2">
    <source>
        <dbReference type="Proteomes" id="UP000887569"/>
    </source>
</evidence>
<feature type="coiled-coil region" evidence="1">
    <location>
        <begin position="89"/>
        <end position="123"/>
    </location>
</feature>
<dbReference type="AlphaFoldDB" id="A0A915APX4"/>